<dbReference type="Gene3D" id="1.20.1050.10">
    <property type="match status" value="1"/>
</dbReference>
<name>A0A1N6FFY6_9RHOB</name>
<dbReference type="PANTHER" id="PTHR44051:SF8">
    <property type="entry name" value="GLUTATHIONE S-TRANSFERASE GSTA"/>
    <property type="match status" value="1"/>
</dbReference>
<dbReference type="Gene3D" id="3.40.30.10">
    <property type="entry name" value="Glutaredoxin"/>
    <property type="match status" value="1"/>
</dbReference>
<evidence type="ECO:0000259" key="1">
    <source>
        <dbReference type="PROSITE" id="PS50404"/>
    </source>
</evidence>
<feature type="domain" description="GST C-terminal" evidence="2">
    <location>
        <begin position="85"/>
        <end position="216"/>
    </location>
</feature>
<feature type="domain" description="GST N-terminal" evidence="1">
    <location>
        <begin position="1"/>
        <end position="79"/>
    </location>
</feature>
<dbReference type="SUPFAM" id="SSF47616">
    <property type="entry name" value="GST C-terminal domain-like"/>
    <property type="match status" value="1"/>
</dbReference>
<dbReference type="InterPro" id="IPR036282">
    <property type="entry name" value="Glutathione-S-Trfase_C_sf"/>
</dbReference>
<dbReference type="EMBL" id="FSRL01000001">
    <property type="protein sequence ID" value="SIN94198.1"/>
    <property type="molecule type" value="Genomic_DNA"/>
</dbReference>
<protein>
    <submittedName>
        <fullName evidence="3">Glutathione S-transferase</fullName>
    </submittedName>
</protein>
<proteinExistence type="predicted"/>
<dbReference type="Pfam" id="PF13409">
    <property type="entry name" value="GST_N_2"/>
    <property type="match status" value="1"/>
</dbReference>
<keyword evidence="3" id="KW-0808">Transferase</keyword>
<dbReference type="PROSITE" id="PS50405">
    <property type="entry name" value="GST_CTER"/>
    <property type="match status" value="1"/>
</dbReference>
<dbReference type="OrthoDB" id="5740960at2"/>
<dbReference type="InterPro" id="IPR040079">
    <property type="entry name" value="Glutathione_S-Trfase"/>
</dbReference>
<dbReference type="SUPFAM" id="SSF52833">
    <property type="entry name" value="Thioredoxin-like"/>
    <property type="match status" value="1"/>
</dbReference>
<dbReference type="PANTHER" id="PTHR44051">
    <property type="entry name" value="GLUTATHIONE S-TRANSFERASE-RELATED"/>
    <property type="match status" value="1"/>
</dbReference>
<sequence length="216" mass="24342">MIRLHHCHQTRSMRVLWLLHELGVDFELVVHPFDKSLRAPGYLALNPAGRVPALEIDGEVWWESGAIMELLCERFPEAGLGRAPGHSERADWLIWLHFAETISQHLAALTQQHIMLYDDAMRSPVVMKLEAARLSKCLGAVNDRLEGREHLLEGGFSAADVAVGQAVYMGQRFARLEAFPALADWWARVSSRQGFVASLPPEGAELLYSEEFYAPW</sequence>
<dbReference type="CDD" id="cd03046">
    <property type="entry name" value="GST_N_GTT1_like"/>
    <property type="match status" value="1"/>
</dbReference>
<accession>A0A1N6FFY6</accession>
<reference evidence="4" key="1">
    <citation type="submission" date="2016-11" db="EMBL/GenBank/DDBJ databases">
        <authorList>
            <person name="Varghese N."/>
            <person name="Submissions S."/>
        </authorList>
    </citation>
    <scope>NUCLEOTIDE SEQUENCE [LARGE SCALE GENOMIC DNA]</scope>
    <source>
        <strain evidence="4">DSM 29440</strain>
    </source>
</reference>
<dbReference type="InterPro" id="IPR010987">
    <property type="entry name" value="Glutathione-S-Trfase_C-like"/>
</dbReference>
<evidence type="ECO:0000313" key="4">
    <source>
        <dbReference type="Proteomes" id="UP000184932"/>
    </source>
</evidence>
<gene>
    <name evidence="3" type="ORF">SAMN05444002_1643</name>
</gene>
<keyword evidence="4" id="KW-1185">Reference proteome</keyword>
<evidence type="ECO:0000259" key="2">
    <source>
        <dbReference type="PROSITE" id="PS50405"/>
    </source>
</evidence>
<dbReference type="InterPro" id="IPR004046">
    <property type="entry name" value="GST_C"/>
</dbReference>
<dbReference type="GO" id="GO:0016740">
    <property type="term" value="F:transferase activity"/>
    <property type="evidence" value="ECO:0007669"/>
    <property type="project" value="UniProtKB-KW"/>
</dbReference>
<organism evidence="3 4">
    <name type="scientific">Vannielia litorea</name>
    <dbReference type="NCBI Taxonomy" id="1217970"/>
    <lineage>
        <taxon>Bacteria</taxon>
        <taxon>Pseudomonadati</taxon>
        <taxon>Pseudomonadota</taxon>
        <taxon>Alphaproteobacteria</taxon>
        <taxon>Rhodobacterales</taxon>
        <taxon>Paracoccaceae</taxon>
        <taxon>Vannielia</taxon>
    </lineage>
</organism>
<dbReference type="Pfam" id="PF00043">
    <property type="entry name" value="GST_C"/>
    <property type="match status" value="1"/>
</dbReference>
<dbReference type="SFLD" id="SFLDS00019">
    <property type="entry name" value="Glutathione_Transferase_(cytos"/>
    <property type="match status" value="1"/>
</dbReference>
<dbReference type="PROSITE" id="PS50404">
    <property type="entry name" value="GST_NTER"/>
    <property type="match status" value="1"/>
</dbReference>
<dbReference type="RefSeq" id="WP_074255688.1">
    <property type="nucleotide sequence ID" value="NZ_FSRL01000001.1"/>
</dbReference>
<dbReference type="Proteomes" id="UP000184932">
    <property type="component" value="Unassembled WGS sequence"/>
</dbReference>
<dbReference type="SFLD" id="SFLDG01150">
    <property type="entry name" value="Main.1:_Beta-like"/>
    <property type="match status" value="1"/>
</dbReference>
<dbReference type="InterPro" id="IPR004045">
    <property type="entry name" value="Glutathione_S-Trfase_N"/>
</dbReference>
<dbReference type="AlphaFoldDB" id="A0A1N6FFY6"/>
<dbReference type="SFLD" id="SFLDG00358">
    <property type="entry name" value="Main_(cytGST)"/>
    <property type="match status" value="1"/>
</dbReference>
<evidence type="ECO:0000313" key="3">
    <source>
        <dbReference type="EMBL" id="SIN94198.1"/>
    </source>
</evidence>
<dbReference type="InterPro" id="IPR036249">
    <property type="entry name" value="Thioredoxin-like_sf"/>
</dbReference>
<dbReference type="STRING" id="1217970.SAMN05444002_1643"/>